<dbReference type="eggNOG" id="COG3880">
    <property type="taxonomic scope" value="Bacteria"/>
</dbReference>
<dbReference type="AlphaFoldDB" id="G8LT56"/>
<dbReference type="InterPro" id="IPR025542">
    <property type="entry name" value="YacH"/>
</dbReference>
<dbReference type="GO" id="GO:1990169">
    <property type="term" value="P:stress response to copper ion"/>
    <property type="evidence" value="ECO:0007669"/>
    <property type="project" value="TreeGrafter"/>
</dbReference>
<name>G8LT56_ACECE</name>
<keyword evidence="3" id="KW-1185">Reference proteome</keyword>
<gene>
    <name evidence="2" type="ordered locus">Clocl_0545</name>
</gene>
<evidence type="ECO:0000313" key="3">
    <source>
        <dbReference type="Proteomes" id="UP000005435"/>
    </source>
</evidence>
<dbReference type="PANTHER" id="PTHR38430:SF1">
    <property type="entry name" value="PROTEIN-ARGININE KINASE ACTIVATOR PROTEIN"/>
    <property type="match status" value="1"/>
</dbReference>
<dbReference type="EMBL" id="CP003065">
    <property type="protein sequence ID" value="AEV67260.1"/>
    <property type="molecule type" value="Genomic_DNA"/>
</dbReference>
<organism evidence="2 3">
    <name type="scientific">Acetivibrio clariflavus (strain DSM 19732 / NBRC 101661 / EBR45)</name>
    <name type="common">Clostridium clariflavum</name>
    <dbReference type="NCBI Taxonomy" id="720554"/>
    <lineage>
        <taxon>Bacteria</taxon>
        <taxon>Bacillati</taxon>
        <taxon>Bacillota</taxon>
        <taxon>Clostridia</taxon>
        <taxon>Eubacteriales</taxon>
        <taxon>Oscillospiraceae</taxon>
        <taxon>Acetivibrio</taxon>
    </lineage>
</organism>
<sequence>MLCQKCQKRVANIQVTQIINNNKQVIYLCEQCAREEGKFITGSPFSVNDFFSSMIGFPVRTSVSEQQLVCDKCGMSYEEFKKVGKFGCENCYKVYGEKLTPLLKRLHGNLQYHGKLPKKVSEDVKVSREIEYLKEQLNNAVKNEEYEKAAEIRDRIKELERNSSS</sequence>
<dbReference type="SUPFAM" id="SSF46600">
    <property type="entry name" value="C-terminal UvrC-binding domain of UvrB"/>
    <property type="match status" value="1"/>
</dbReference>
<reference evidence="2 3" key="2">
    <citation type="journal article" date="2012" name="Stand. Genomic Sci.">
        <title>Complete Genome Sequence of Clostridium clariflavum DSM 19732.</title>
        <authorList>
            <person name="Izquierdo J.A."/>
            <person name="Goodwin L."/>
            <person name="Davenport K.W."/>
            <person name="Teshima H."/>
            <person name="Bruce D."/>
            <person name="Detter C."/>
            <person name="Tapia R."/>
            <person name="Han S."/>
            <person name="Land M."/>
            <person name="Hauser L."/>
            <person name="Jeffries C.D."/>
            <person name="Han J."/>
            <person name="Pitluck S."/>
            <person name="Nolan M."/>
            <person name="Chen A."/>
            <person name="Huntemann M."/>
            <person name="Mavromatis K."/>
            <person name="Mikhailova N."/>
            <person name="Liolios K."/>
            <person name="Woyke T."/>
            <person name="Lynd L.R."/>
        </authorList>
    </citation>
    <scope>NUCLEOTIDE SEQUENCE [LARGE SCALE GENOMIC DNA]</scope>
    <source>
        <strain evidence="3">DSM 19732 / NBRC 101661 / EBR45</strain>
    </source>
</reference>
<dbReference type="HOGENOM" id="CLU_102553_1_0_9"/>
<dbReference type="GO" id="GO:0050897">
    <property type="term" value="F:cobalt ion binding"/>
    <property type="evidence" value="ECO:0007669"/>
    <property type="project" value="TreeGrafter"/>
</dbReference>
<dbReference type="GO" id="GO:1990170">
    <property type="term" value="P:stress response to cadmium ion"/>
    <property type="evidence" value="ECO:0007669"/>
    <property type="project" value="TreeGrafter"/>
</dbReference>
<dbReference type="GO" id="GO:0046870">
    <property type="term" value="F:cadmium ion binding"/>
    <property type="evidence" value="ECO:0007669"/>
    <property type="project" value="TreeGrafter"/>
</dbReference>
<proteinExistence type="predicted"/>
<dbReference type="Gene3D" id="4.10.860.10">
    <property type="entry name" value="UVR domain"/>
    <property type="match status" value="1"/>
</dbReference>
<evidence type="ECO:0000313" key="2">
    <source>
        <dbReference type="EMBL" id="AEV67260.1"/>
    </source>
</evidence>
<dbReference type="STRING" id="720554.Clocl_0545"/>
<dbReference type="KEGG" id="ccl:Clocl_0545"/>
<dbReference type="PROSITE" id="PS50151">
    <property type="entry name" value="UVR"/>
    <property type="match status" value="1"/>
</dbReference>
<dbReference type="InterPro" id="IPR001943">
    <property type="entry name" value="UVR_dom"/>
</dbReference>
<reference evidence="3" key="1">
    <citation type="submission" date="2011-12" db="EMBL/GenBank/DDBJ databases">
        <title>Complete sequence of Clostridium clariflavum DSM 19732.</title>
        <authorList>
            <consortium name="US DOE Joint Genome Institute"/>
            <person name="Lucas S."/>
            <person name="Han J."/>
            <person name="Lapidus A."/>
            <person name="Cheng J.-F."/>
            <person name="Goodwin L."/>
            <person name="Pitluck S."/>
            <person name="Peters L."/>
            <person name="Teshima H."/>
            <person name="Detter J.C."/>
            <person name="Han C."/>
            <person name="Tapia R."/>
            <person name="Land M."/>
            <person name="Hauser L."/>
            <person name="Kyrpides N."/>
            <person name="Ivanova N."/>
            <person name="Pagani I."/>
            <person name="Kitzmiller T."/>
            <person name="Lynd L."/>
            <person name="Izquierdo J."/>
            <person name="Woyke T."/>
        </authorList>
    </citation>
    <scope>NUCLEOTIDE SEQUENCE [LARGE SCALE GENOMIC DNA]</scope>
    <source>
        <strain evidence="3">DSM 19732 / NBRC 101661 / EBR45</strain>
    </source>
</reference>
<dbReference type="RefSeq" id="WP_014253891.1">
    <property type="nucleotide sequence ID" value="NC_016627.1"/>
</dbReference>
<dbReference type="Pfam" id="PF02151">
    <property type="entry name" value="UVR"/>
    <property type="match status" value="1"/>
</dbReference>
<feature type="domain" description="UVR" evidence="1">
    <location>
        <begin position="127"/>
        <end position="162"/>
    </location>
</feature>
<dbReference type="Proteomes" id="UP000005435">
    <property type="component" value="Chromosome"/>
</dbReference>
<evidence type="ECO:0000259" key="1">
    <source>
        <dbReference type="PROSITE" id="PS50151"/>
    </source>
</evidence>
<dbReference type="PANTHER" id="PTHR38430">
    <property type="entry name" value="PROTEIN-ARGININE KINASE ACTIVATOR PROTEIN"/>
    <property type="match status" value="1"/>
</dbReference>
<accession>G8LT56</accession>
<protein>
    <submittedName>
        <fullName evidence="2">Uncharacterized protein with conserved CXXC pairs</fullName>
    </submittedName>
</protein>
<dbReference type="GO" id="GO:0008270">
    <property type="term" value="F:zinc ion binding"/>
    <property type="evidence" value="ECO:0007669"/>
    <property type="project" value="TreeGrafter"/>
</dbReference>
<dbReference type="OrthoDB" id="9788704at2"/>
<dbReference type="GO" id="GO:0005507">
    <property type="term" value="F:copper ion binding"/>
    <property type="evidence" value="ECO:0007669"/>
    <property type="project" value="TreeGrafter"/>
</dbReference>
<dbReference type="PIRSF" id="PIRSF015034">
    <property type="entry name" value="YacH"/>
    <property type="match status" value="1"/>
</dbReference>
<dbReference type="InterPro" id="IPR036876">
    <property type="entry name" value="UVR_dom_sf"/>
</dbReference>